<reference evidence="10" key="1">
    <citation type="submission" date="2025-08" db="UniProtKB">
        <authorList>
            <consortium name="Ensembl"/>
        </authorList>
    </citation>
    <scope>IDENTIFICATION</scope>
</reference>
<feature type="transmembrane region" description="Helical" evidence="8">
    <location>
        <begin position="25"/>
        <end position="50"/>
    </location>
</feature>
<sequence>MEEANESVVSELIFQGLFTSKKLQVFLFLTFFTLYLMSAVGNLLFGLLIITVHHLHSPMYFLKTISFGDCTSQILGVHFVAGDEIVLLVTTSYDCYVAICKPLHYSSIMDTQKCIWLVLTSWIIGLVHAISHMVLILDLPFCASRVVDSFFYDIPLVLKLACMNTDTLESLINADRDALAATFFILLLISYTFILFTVLLHSKGGGSKALSTCTSHMIVVVLTTWVDKFLAVFYTLIMPFLNPAIYTLGSRDIKNAMKKIINHM</sequence>
<feature type="transmembrane region" description="Helical" evidence="8">
    <location>
        <begin position="114"/>
        <end position="137"/>
    </location>
</feature>
<dbReference type="Proteomes" id="UP000694381">
    <property type="component" value="Unassembled WGS sequence"/>
</dbReference>
<evidence type="ECO:0000313" key="11">
    <source>
        <dbReference type="Proteomes" id="UP000694381"/>
    </source>
</evidence>
<evidence type="ECO:0000259" key="9">
    <source>
        <dbReference type="PROSITE" id="PS50262"/>
    </source>
</evidence>
<evidence type="ECO:0000256" key="8">
    <source>
        <dbReference type="SAM" id="Phobius"/>
    </source>
</evidence>
<dbReference type="InterPro" id="IPR017452">
    <property type="entry name" value="GPCR_Rhodpsn_7TM"/>
</dbReference>
<dbReference type="Pfam" id="PF13853">
    <property type="entry name" value="7tm_4"/>
    <property type="match status" value="1"/>
</dbReference>
<evidence type="ECO:0000313" key="10">
    <source>
        <dbReference type="Ensembl" id="ENSNGAP00000001169.1"/>
    </source>
</evidence>
<evidence type="ECO:0000256" key="1">
    <source>
        <dbReference type="ARBA" id="ARBA00004141"/>
    </source>
</evidence>
<proteinExistence type="predicted"/>
<name>A0A8C6QDK5_NANGA</name>
<organism evidence="10 11">
    <name type="scientific">Nannospalax galili</name>
    <name type="common">Northern Israeli blind subterranean mole rat</name>
    <name type="synonym">Spalax galili</name>
    <dbReference type="NCBI Taxonomy" id="1026970"/>
    <lineage>
        <taxon>Eukaryota</taxon>
        <taxon>Metazoa</taxon>
        <taxon>Chordata</taxon>
        <taxon>Craniata</taxon>
        <taxon>Vertebrata</taxon>
        <taxon>Euteleostomi</taxon>
        <taxon>Mammalia</taxon>
        <taxon>Eutheria</taxon>
        <taxon>Euarchontoglires</taxon>
        <taxon>Glires</taxon>
        <taxon>Rodentia</taxon>
        <taxon>Myomorpha</taxon>
        <taxon>Muroidea</taxon>
        <taxon>Spalacidae</taxon>
        <taxon>Spalacinae</taxon>
        <taxon>Nannospalax</taxon>
    </lineage>
</organism>
<evidence type="ECO:0000256" key="3">
    <source>
        <dbReference type="ARBA" id="ARBA00022989"/>
    </source>
</evidence>
<evidence type="ECO:0000256" key="7">
    <source>
        <dbReference type="ARBA" id="ARBA00023224"/>
    </source>
</evidence>
<dbReference type="GO" id="GO:0005886">
    <property type="term" value="C:plasma membrane"/>
    <property type="evidence" value="ECO:0007669"/>
    <property type="project" value="UniProtKB-ARBA"/>
</dbReference>
<dbReference type="OMA" id="FTYLWPP"/>
<dbReference type="AlphaFoldDB" id="A0A8C6QDK5"/>
<feature type="domain" description="G-protein coupled receptors family 1 profile" evidence="9">
    <location>
        <begin position="9"/>
        <end position="264"/>
    </location>
</feature>
<evidence type="ECO:0000256" key="5">
    <source>
        <dbReference type="ARBA" id="ARBA00023136"/>
    </source>
</evidence>
<accession>A0A8C6QDK5</accession>
<feature type="transmembrane region" description="Helical" evidence="8">
    <location>
        <begin position="232"/>
        <end position="249"/>
    </location>
</feature>
<evidence type="ECO:0000256" key="6">
    <source>
        <dbReference type="ARBA" id="ARBA00023170"/>
    </source>
</evidence>
<dbReference type="GO" id="GO:0004984">
    <property type="term" value="F:olfactory receptor activity"/>
    <property type="evidence" value="ECO:0007669"/>
    <property type="project" value="InterPro"/>
</dbReference>
<keyword evidence="5 8" id="KW-0472">Membrane</keyword>
<reference evidence="10" key="2">
    <citation type="submission" date="2025-09" db="UniProtKB">
        <authorList>
            <consortium name="Ensembl"/>
        </authorList>
    </citation>
    <scope>IDENTIFICATION</scope>
</reference>
<evidence type="ECO:0000256" key="2">
    <source>
        <dbReference type="ARBA" id="ARBA00022692"/>
    </source>
</evidence>
<dbReference type="GO" id="GO:0004930">
    <property type="term" value="F:G protein-coupled receptor activity"/>
    <property type="evidence" value="ECO:0007669"/>
    <property type="project" value="UniProtKB-KW"/>
</dbReference>
<comment type="subcellular location">
    <subcellularLocation>
        <location evidence="1">Membrane</location>
        <topology evidence="1">Multi-pass membrane protein</topology>
    </subcellularLocation>
</comment>
<keyword evidence="3 8" id="KW-1133">Transmembrane helix</keyword>
<dbReference type="PRINTS" id="PR00245">
    <property type="entry name" value="OLFACTORYR"/>
</dbReference>
<protein>
    <recommendedName>
        <fullName evidence="9">G-protein coupled receptors family 1 profile domain-containing protein</fullName>
    </recommendedName>
</protein>
<keyword evidence="6" id="KW-0675">Receptor</keyword>
<feature type="transmembrane region" description="Helical" evidence="8">
    <location>
        <begin position="209"/>
        <end position="226"/>
    </location>
</feature>
<dbReference type="PANTHER" id="PTHR48002">
    <property type="entry name" value="OLFACTORY RECEPTOR"/>
    <property type="match status" value="1"/>
</dbReference>
<evidence type="ECO:0000256" key="4">
    <source>
        <dbReference type="ARBA" id="ARBA00023040"/>
    </source>
</evidence>
<dbReference type="InterPro" id="IPR000725">
    <property type="entry name" value="Olfact_rcpt"/>
</dbReference>
<keyword evidence="11" id="KW-1185">Reference proteome</keyword>
<dbReference type="PROSITE" id="PS50262">
    <property type="entry name" value="G_PROTEIN_RECEP_F1_2"/>
    <property type="match status" value="1"/>
</dbReference>
<dbReference type="GeneTree" id="ENSGT00940000162052"/>
<dbReference type="Ensembl" id="ENSNGAT00000001188.1">
    <property type="protein sequence ID" value="ENSNGAP00000001169.1"/>
    <property type="gene ID" value="ENSNGAG00000000870.1"/>
</dbReference>
<dbReference type="InterPro" id="IPR050427">
    <property type="entry name" value="Olfactory_Receptors"/>
</dbReference>
<feature type="transmembrane region" description="Helical" evidence="8">
    <location>
        <begin position="178"/>
        <end position="200"/>
    </location>
</feature>
<keyword evidence="4" id="KW-0297">G-protein coupled receptor</keyword>
<keyword evidence="2 8" id="KW-0812">Transmembrane</keyword>
<dbReference type="Gene3D" id="1.20.1070.10">
    <property type="entry name" value="Rhodopsin 7-helix transmembrane proteins"/>
    <property type="match status" value="1"/>
</dbReference>
<dbReference type="SUPFAM" id="SSF81321">
    <property type="entry name" value="Family A G protein-coupled receptor-like"/>
    <property type="match status" value="1"/>
</dbReference>
<keyword evidence="7" id="KW-0807">Transducer</keyword>